<dbReference type="Pfam" id="PF20669">
    <property type="entry name" value="Exo70_N"/>
    <property type="match status" value="1"/>
</dbReference>
<keyword evidence="2 3" id="KW-0813">Transport</keyword>
<feature type="compositionally biased region" description="Low complexity" evidence="4">
    <location>
        <begin position="148"/>
        <end position="158"/>
    </location>
</feature>
<comment type="function">
    <text evidence="3">Component of the exocyst complex.</text>
</comment>
<reference evidence="6" key="1">
    <citation type="journal article" date="2023" name="Science">
        <title>Elucidation of the pathway for biosynthesis of saponin adjuvants from the soapbark tree.</title>
        <authorList>
            <person name="Reed J."/>
            <person name="Orme A."/>
            <person name="El-Demerdash A."/>
            <person name="Owen C."/>
            <person name="Martin L.B.B."/>
            <person name="Misra R.C."/>
            <person name="Kikuchi S."/>
            <person name="Rejzek M."/>
            <person name="Martin A.C."/>
            <person name="Harkess A."/>
            <person name="Leebens-Mack J."/>
            <person name="Louveau T."/>
            <person name="Stephenson M.J."/>
            <person name="Osbourn A."/>
        </authorList>
    </citation>
    <scope>NUCLEOTIDE SEQUENCE</scope>
    <source>
        <strain evidence="6">S10</strain>
    </source>
</reference>
<comment type="caution">
    <text evidence="6">The sequence shown here is derived from an EMBL/GenBank/DDBJ whole genome shotgun (WGS) entry which is preliminary data.</text>
</comment>
<proteinExistence type="inferred from homology"/>
<keyword evidence="3" id="KW-0653">Protein transport</keyword>
<dbReference type="EMBL" id="JARAOO010000003">
    <property type="protein sequence ID" value="KAJ7975882.1"/>
    <property type="molecule type" value="Genomic_DNA"/>
</dbReference>
<dbReference type="Proteomes" id="UP001163823">
    <property type="component" value="Chromosome 3"/>
</dbReference>
<dbReference type="InterPro" id="IPR004140">
    <property type="entry name" value="Exo70"/>
</dbReference>
<dbReference type="GO" id="GO:0000145">
    <property type="term" value="C:exocyst"/>
    <property type="evidence" value="ECO:0007669"/>
    <property type="project" value="InterPro"/>
</dbReference>
<evidence type="ECO:0000256" key="4">
    <source>
        <dbReference type="SAM" id="MobiDB-lite"/>
    </source>
</evidence>
<feature type="domain" description="Exocyst complex subunit Exo70 C-terminal" evidence="5">
    <location>
        <begin position="251"/>
        <end position="450"/>
    </location>
</feature>
<dbReference type="GO" id="GO:0006887">
    <property type="term" value="P:exocytosis"/>
    <property type="evidence" value="ECO:0007669"/>
    <property type="project" value="UniProtKB-KW"/>
</dbReference>
<dbReference type="KEGG" id="qsa:O6P43_005730"/>
<accession>A0AAD7Q6R5</accession>
<name>A0AAD7Q6R5_QUISA</name>
<dbReference type="InterPro" id="IPR016159">
    <property type="entry name" value="Cullin_repeat-like_dom_sf"/>
</dbReference>
<sequence length="450" mass="50238">MVLSGNSHSNTFNPRKGMPNLLSSSKISISTYSFPSSPTPPPSQTDTPDESMMEENIENAESIIKKWDLNSSTYTKATSLLQHSTREAKEFLKSVRDLHQAMHFFVSKNATSDKLVLAQNRMQIAMKRLEKEFYLILSANMNHLDPESVSSPSSGGSSNTDDKEKVGSEEELENVKDSVTDAKRVSSLAMSGLKSIADCMISCGYGKKCFKLYKILRKSIVEEGLHRLGIERFKSSQIHKMSWEALEFVISNWLNAIRIAVRTLFTGKPVLCDHVLSASQTTKESCFLEIPQEGAINLFRFPELITKSKPSQEKIYRLMEQYEEISCLWPEIELVFSFESTSAIKLQAHSSLLNLGEYIHATLSDFEAAIQKNMSKSPALGGGIHPLTRSAMNYISSLAEYDGTLSTIIAHYPLPRKSPPPEPYYENPNPTDVSASAVSVYLAWLILVLL</sequence>
<feature type="region of interest" description="Disordered" evidence="4">
    <location>
        <begin position="31"/>
        <end position="50"/>
    </location>
</feature>
<evidence type="ECO:0000313" key="6">
    <source>
        <dbReference type="EMBL" id="KAJ7975882.1"/>
    </source>
</evidence>
<dbReference type="AlphaFoldDB" id="A0AAD7Q6R5"/>
<protein>
    <recommendedName>
        <fullName evidence="3">Exocyst subunit Exo70 family protein</fullName>
    </recommendedName>
</protein>
<evidence type="ECO:0000256" key="2">
    <source>
        <dbReference type="ARBA" id="ARBA00022448"/>
    </source>
</evidence>
<keyword evidence="7" id="KW-1185">Reference proteome</keyword>
<keyword evidence="3" id="KW-0268">Exocytosis</keyword>
<comment type="similarity">
    <text evidence="1 3">Belongs to the EXO70 family.</text>
</comment>
<dbReference type="SUPFAM" id="SSF74788">
    <property type="entry name" value="Cullin repeat-like"/>
    <property type="match status" value="1"/>
</dbReference>
<evidence type="ECO:0000256" key="3">
    <source>
        <dbReference type="RuleBase" id="RU365026"/>
    </source>
</evidence>
<feature type="region of interest" description="Disordered" evidence="4">
    <location>
        <begin position="1"/>
        <end position="20"/>
    </location>
</feature>
<feature type="compositionally biased region" description="Polar residues" evidence="4">
    <location>
        <begin position="1"/>
        <end position="13"/>
    </location>
</feature>
<dbReference type="InterPro" id="IPR046364">
    <property type="entry name" value="Exo70_C"/>
</dbReference>
<feature type="compositionally biased region" description="Basic and acidic residues" evidence="4">
    <location>
        <begin position="160"/>
        <end position="177"/>
    </location>
</feature>
<dbReference type="GO" id="GO:0015031">
    <property type="term" value="P:protein transport"/>
    <property type="evidence" value="ECO:0007669"/>
    <property type="project" value="UniProtKB-KW"/>
</dbReference>
<dbReference type="PANTHER" id="PTHR12542:SF26">
    <property type="entry name" value="EXOCYST SUBUNIT EXO70 FAMILY PROTEIN"/>
    <property type="match status" value="1"/>
</dbReference>
<gene>
    <name evidence="6" type="ORF">O6P43_005730</name>
</gene>
<feature type="region of interest" description="Disordered" evidence="4">
    <location>
        <begin position="146"/>
        <end position="177"/>
    </location>
</feature>
<evidence type="ECO:0000313" key="7">
    <source>
        <dbReference type="Proteomes" id="UP001163823"/>
    </source>
</evidence>
<dbReference type="Gene3D" id="1.20.1280.170">
    <property type="entry name" value="Exocyst complex component Exo70"/>
    <property type="match status" value="1"/>
</dbReference>
<dbReference type="GO" id="GO:0005546">
    <property type="term" value="F:phosphatidylinositol-4,5-bisphosphate binding"/>
    <property type="evidence" value="ECO:0007669"/>
    <property type="project" value="InterPro"/>
</dbReference>
<dbReference type="Pfam" id="PF03081">
    <property type="entry name" value="Exo70_C"/>
    <property type="match status" value="1"/>
</dbReference>
<evidence type="ECO:0000256" key="1">
    <source>
        <dbReference type="ARBA" id="ARBA00006756"/>
    </source>
</evidence>
<dbReference type="PANTHER" id="PTHR12542">
    <property type="entry name" value="EXOCYST COMPLEX PROTEIN EXO70"/>
    <property type="match status" value="1"/>
</dbReference>
<organism evidence="6 7">
    <name type="scientific">Quillaja saponaria</name>
    <name type="common">Soap bark tree</name>
    <dbReference type="NCBI Taxonomy" id="32244"/>
    <lineage>
        <taxon>Eukaryota</taxon>
        <taxon>Viridiplantae</taxon>
        <taxon>Streptophyta</taxon>
        <taxon>Embryophyta</taxon>
        <taxon>Tracheophyta</taxon>
        <taxon>Spermatophyta</taxon>
        <taxon>Magnoliopsida</taxon>
        <taxon>eudicotyledons</taxon>
        <taxon>Gunneridae</taxon>
        <taxon>Pentapetalae</taxon>
        <taxon>rosids</taxon>
        <taxon>fabids</taxon>
        <taxon>Fabales</taxon>
        <taxon>Quillajaceae</taxon>
        <taxon>Quillaja</taxon>
    </lineage>
</organism>
<evidence type="ECO:0000259" key="5">
    <source>
        <dbReference type="Pfam" id="PF03081"/>
    </source>
</evidence>